<protein>
    <submittedName>
        <fullName evidence="1">Uncharacterized protein</fullName>
    </submittedName>
</protein>
<comment type="caution">
    <text evidence="1">The sequence shown here is derived from an EMBL/GenBank/DDBJ whole genome shotgun (WGS) entry which is preliminary data.</text>
</comment>
<dbReference type="Proteomes" id="UP000470409">
    <property type="component" value="Unassembled WGS sequence"/>
</dbReference>
<gene>
    <name evidence="1" type="ORF">F8163_09270</name>
</gene>
<accession>A0A7V7S860</accession>
<dbReference type="EMBL" id="WBPG01000014">
    <property type="protein sequence ID" value="KAB2443262.1"/>
    <property type="molecule type" value="Genomic_DNA"/>
</dbReference>
<evidence type="ECO:0000313" key="1">
    <source>
        <dbReference type="EMBL" id="KAB2443262.1"/>
    </source>
</evidence>
<name>A0A7V7S860_9BACI</name>
<reference evidence="1 2" key="1">
    <citation type="submission" date="2019-10" db="EMBL/GenBank/DDBJ databases">
        <title>Bacillus from the desert of Cuatro Cinegas, Coahuila.</title>
        <authorList>
            <person name="Olmedo-Alvarez G."/>
            <person name="Saldana S."/>
            <person name="Barcelo D."/>
        </authorList>
    </citation>
    <scope>NUCLEOTIDE SEQUENCE [LARGE SCALE GENOMIC DNA]</scope>
    <source>
        <strain evidence="1 2">CH155b_5T</strain>
    </source>
</reference>
<proteinExistence type="predicted"/>
<dbReference type="AlphaFoldDB" id="A0A7V7S860"/>
<evidence type="ECO:0000313" key="2">
    <source>
        <dbReference type="Proteomes" id="UP000470409"/>
    </source>
</evidence>
<dbReference type="RefSeq" id="WP_151625501.1">
    <property type="nucleotide sequence ID" value="NZ_WBPG01000014.1"/>
</dbReference>
<sequence>MCTECSITNYATVGSVVQIVRRCNNRTPNDKGRHLALMKKFVLISRIGSTGEAIYGHIINNNTGTQNSSECHFRDCEFVLTPHKMHD</sequence>
<organism evidence="1 2">
    <name type="scientific">Bacillus luti</name>
    <dbReference type="NCBI Taxonomy" id="2026191"/>
    <lineage>
        <taxon>Bacteria</taxon>
        <taxon>Bacillati</taxon>
        <taxon>Bacillota</taxon>
        <taxon>Bacilli</taxon>
        <taxon>Bacillales</taxon>
        <taxon>Bacillaceae</taxon>
        <taxon>Bacillus</taxon>
        <taxon>Bacillus cereus group</taxon>
    </lineage>
</organism>